<dbReference type="PANTHER" id="PTHR34351">
    <property type="entry name" value="SLR1927 PROTEIN-RELATED"/>
    <property type="match status" value="1"/>
</dbReference>
<evidence type="ECO:0000313" key="2">
    <source>
        <dbReference type="EMBL" id="GEM44751.1"/>
    </source>
</evidence>
<feature type="transmembrane region" description="Helical" evidence="1">
    <location>
        <begin position="15"/>
        <end position="31"/>
    </location>
</feature>
<sequence length="296" mass="32961">MKIPGKPLLLNPTRFGWVYLAFVMLSLLGCINYQLSLGYLLCFLLASTWLVCLVEAYRHLQGLTVTFHAPDAVFAGQESLLEVQVTNHQNQPRADLEVQLADQTHLLSIPPLGEATASLLVPTHQRGWQPAPEVTLQGRDLLGLFRVRQQVPGEARVMLVYPALEERPPVWRVTGEATGTARRKTGQEEYSGLRSYQTGDTLGRVAWKRGELPDGTLLTKEFESHQDVSVVLSFQQLPAGLNTEQKLSRLAAWVVQAQKLGIHYKMVLPGFEASGAGERHTQRCLTRLAEFPGDRT</sequence>
<keyword evidence="1" id="KW-1133">Transmembrane helix</keyword>
<dbReference type="AlphaFoldDB" id="A0A511MWI6"/>
<dbReference type="Proteomes" id="UP000321306">
    <property type="component" value="Unassembled WGS sequence"/>
</dbReference>
<organism evidence="2 3">
    <name type="scientific">Deinococcus cellulosilyticus (strain DSM 18568 / NBRC 106333 / KACC 11606 / 5516J-15)</name>
    <dbReference type="NCBI Taxonomy" id="1223518"/>
    <lineage>
        <taxon>Bacteria</taxon>
        <taxon>Thermotogati</taxon>
        <taxon>Deinococcota</taxon>
        <taxon>Deinococci</taxon>
        <taxon>Deinococcales</taxon>
        <taxon>Deinococcaceae</taxon>
        <taxon>Deinococcus</taxon>
    </lineage>
</organism>
<keyword evidence="1" id="KW-0472">Membrane</keyword>
<dbReference type="PROSITE" id="PS51257">
    <property type="entry name" value="PROKAR_LIPOPROTEIN"/>
    <property type="match status" value="1"/>
</dbReference>
<dbReference type="RefSeq" id="WP_146881882.1">
    <property type="nucleotide sequence ID" value="NZ_BJXB01000001.1"/>
</dbReference>
<evidence type="ECO:0000256" key="1">
    <source>
        <dbReference type="SAM" id="Phobius"/>
    </source>
</evidence>
<keyword evidence="3" id="KW-1185">Reference proteome</keyword>
<protein>
    <submittedName>
        <fullName evidence="2">Uncharacterized protein</fullName>
    </submittedName>
</protein>
<keyword evidence="1" id="KW-0812">Transmembrane</keyword>
<evidence type="ECO:0000313" key="3">
    <source>
        <dbReference type="Proteomes" id="UP000321306"/>
    </source>
</evidence>
<dbReference type="PANTHER" id="PTHR34351:SF1">
    <property type="entry name" value="SLR1927 PROTEIN"/>
    <property type="match status" value="1"/>
</dbReference>
<dbReference type="EMBL" id="BJXB01000001">
    <property type="protein sequence ID" value="GEM44751.1"/>
    <property type="molecule type" value="Genomic_DNA"/>
</dbReference>
<accession>A0A511MWI6</accession>
<feature type="transmembrane region" description="Helical" evidence="1">
    <location>
        <begin position="38"/>
        <end position="57"/>
    </location>
</feature>
<reference evidence="2 3" key="1">
    <citation type="submission" date="2019-07" db="EMBL/GenBank/DDBJ databases">
        <title>Whole genome shotgun sequence of Deinococcus cellulosilyticus NBRC 106333.</title>
        <authorList>
            <person name="Hosoyama A."/>
            <person name="Uohara A."/>
            <person name="Ohji S."/>
            <person name="Ichikawa N."/>
        </authorList>
    </citation>
    <scope>NUCLEOTIDE SEQUENCE [LARGE SCALE GENOMIC DNA]</scope>
    <source>
        <strain evidence="2 3">NBRC 106333</strain>
    </source>
</reference>
<name>A0A511MWI6_DEIC1</name>
<proteinExistence type="predicted"/>
<comment type="caution">
    <text evidence="2">The sequence shown here is derived from an EMBL/GenBank/DDBJ whole genome shotgun (WGS) entry which is preliminary data.</text>
</comment>
<gene>
    <name evidence="2" type="ORF">DC3_03860</name>
</gene>
<dbReference type="OrthoDB" id="9778037at2"/>